<dbReference type="Proteomes" id="UP000299102">
    <property type="component" value="Unassembled WGS sequence"/>
</dbReference>
<comment type="caution">
    <text evidence="2">The sequence shown here is derived from an EMBL/GenBank/DDBJ whole genome shotgun (WGS) entry which is preliminary data.</text>
</comment>
<dbReference type="EMBL" id="BGZK01001888">
    <property type="protein sequence ID" value="GBP87822.1"/>
    <property type="molecule type" value="Genomic_DNA"/>
</dbReference>
<dbReference type="OrthoDB" id="7788983at2759"/>
<name>A0A4C1ZKJ7_EUMVA</name>
<evidence type="ECO:0000313" key="2">
    <source>
        <dbReference type="EMBL" id="GBP87822.1"/>
    </source>
</evidence>
<gene>
    <name evidence="2" type="primary">per</name>
    <name evidence="2" type="ORF">EVAR_65671_1</name>
</gene>
<sequence length="92" mass="10641">MTVKTVLTKPAETAKQHMTKRCQDLAIFMESLMEDEPKVEDELRLDIHEHDERDSVILGGISPHHDNDSKSGTETPLSYNQLNYNENLQRYL</sequence>
<dbReference type="STRING" id="151549.A0A4C1ZKJ7"/>
<organism evidence="2 3">
    <name type="scientific">Eumeta variegata</name>
    <name type="common">Bagworm moth</name>
    <name type="synonym">Eumeta japonica</name>
    <dbReference type="NCBI Taxonomy" id="151549"/>
    <lineage>
        <taxon>Eukaryota</taxon>
        <taxon>Metazoa</taxon>
        <taxon>Ecdysozoa</taxon>
        <taxon>Arthropoda</taxon>
        <taxon>Hexapoda</taxon>
        <taxon>Insecta</taxon>
        <taxon>Pterygota</taxon>
        <taxon>Neoptera</taxon>
        <taxon>Endopterygota</taxon>
        <taxon>Lepidoptera</taxon>
        <taxon>Glossata</taxon>
        <taxon>Ditrysia</taxon>
        <taxon>Tineoidea</taxon>
        <taxon>Psychidae</taxon>
        <taxon>Oiketicinae</taxon>
        <taxon>Eumeta</taxon>
    </lineage>
</organism>
<keyword evidence="3" id="KW-1185">Reference proteome</keyword>
<reference evidence="2 3" key="1">
    <citation type="journal article" date="2019" name="Commun. Biol.">
        <title>The bagworm genome reveals a unique fibroin gene that provides high tensile strength.</title>
        <authorList>
            <person name="Kono N."/>
            <person name="Nakamura H."/>
            <person name="Ohtoshi R."/>
            <person name="Tomita M."/>
            <person name="Numata K."/>
            <person name="Arakawa K."/>
        </authorList>
    </citation>
    <scope>NUCLEOTIDE SEQUENCE [LARGE SCALE GENOMIC DNA]</scope>
</reference>
<proteinExistence type="predicted"/>
<dbReference type="Gene3D" id="1.20.5.770">
    <property type="entry name" value="Single helix bin"/>
    <property type="match status" value="1"/>
</dbReference>
<evidence type="ECO:0000313" key="3">
    <source>
        <dbReference type="Proteomes" id="UP000299102"/>
    </source>
</evidence>
<dbReference type="AlphaFoldDB" id="A0A4C1ZKJ7"/>
<accession>A0A4C1ZKJ7</accession>
<feature type="compositionally biased region" description="Polar residues" evidence="1">
    <location>
        <begin position="72"/>
        <end position="81"/>
    </location>
</feature>
<protein>
    <submittedName>
        <fullName evidence="2">Period circadian protein</fullName>
    </submittedName>
</protein>
<evidence type="ECO:0000256" key="1">
    <source>
        <dbReference type="SAM" id="MobiDB-lite"/>
    </source>
</evidence>
<feature type="region of interest" description="Disordered" evidence="1">
    <location>
        <begin position="53"/>
        <end position="81"/>
    </location>
</feature>